<dbReference type="Proteomes" id="UP000639859">
    <property type="component" value="Unassembled WGS sequence"/>
</dbReference>
<sequence length="126" mass="12932">MTPWTPTDLATWRALVAEAQACADKPARRAVELGKLARKANRAVIPAVSPDGVGRCFNLFRFAETFACLDAAGRASNAKALGEKAALAALAIDPPPAGQAGANVVELAPPADAAPAPARFRADLDG</sequence>
<dbReference type="EMBL" id="JADWOX010000007">
    <property type="protein sequence ID" value="MBI1684442.1"/>
    <property type="molecule type" value="Genomic_DNA"/>
</dbReference>
<organism evidence="1 2">
    <name type="scientific">Caulobacter hibisci</name>
    <dbReference type="NCBI Taxonomy" id="2035993"/>
    <lineage>
        <taxon>Bacteria</taxon>
        <taxon>Pseudomonadati</taxon>
        <taxon>Pseudomonadota</taxon>
        <taxon>Alphaproteobacteria</taxon>
        <taxon>Caulobacterales</taxon>
        <taxon>Caulobacteraceae</taxon>
        <taxon>Caulobacter</taxon>
    </lineage>
</organism>
<accession>A0ABS0T0Q1</accession>
<name>A0ABS0T0Q1_9CAUL</name>
<reference evidence="1 2" key="1">
    <citation type="submission" date="2020-11" db="EMBL/GenBank/DDBJ databases">
        <title>genome sequence of strain KACC 18849.</title>
        <authorList>
            <person name="Gao J."/>
            <person name="Zhang X."/>
        </authorList>
    </citation>
    <scope>NUCLEOTIDE SEQUENCE [LARGE SCALE GENOMIC DNA]</scope>
    <source>
        <strain evidence="1 2">KACC 18849</strain>
    </source>
</reference>
<dbReference type="RefSeq" id="WP_198576355.1">
    <property type="nucleotide sequence ID" value="NZ_JADWOX010000007.1"/>
</dbReference>
<evidence type="ECO:0000313" key="1">
    <source>
        <dbReference type="EMBL" id="MBI1684442.1"/>
    </source>
</evidence>
<comment type="caution">
    <text evidence="1">The sequence shown here is derived from an EMBL/GenBank/DDBJ whole genome shotgun (WGS) entry which is preliminary data.</text>
</comment>
<gene>
    <name evidence="1" type="ORF">I4Q42_12260</name>
</gene>
<protein>
    <submittedName>
        <fullName evidence="1">Uncharacterized protein</fullName>
    </submittedName>
</protein>
<proteinExistence type="predicted"/>
<evidence type="ECO:0000313" key="2">
    <source>
        <dbReference type="Proteomes" id="UP000639859"/>
    </source>
</evidence>
<keyword evidence="2" id="KW-1185">Reference proteome</keyword>